<dbReference type="SUPFAM" id="SSF52540">
    <property type="entry name" value="P-loop containing nucleoside triphosphate hydrolases"/>
    <property type="match status" value="2"/>
</dbReference>
<dbReference type="GO" id="GO:0000724">
    <property type="term" value="P:double-strand break repair via homologous recombination"/>
    <property type="evidence" value="ECO:0007669"/>
    <property type="project" value="TreeGrafter"/>
</dbReference>
<feature type="compositionally biased region" description="Low complexity" evidence="4">
    <location>
        <begin position="847"/>
        <end position="858"/>
    </location>
</feature>
<comment type="similarity">
    <text evidence="1">Belongs to the helicase family. RecQ subfamily.</text>
</comment>
<dbReference type="PROSITE" id="PS51192">
    <property type="entry name" value="HELICASE_ATP_BIND_1"/>
    <property type="match status" value="1"/>
</dbReference>
<feature type="domain" description="Helicase C-terminal" evidence="6">
    <location>
        <begin position="464"/>
        <end position="614"/>
    </location>
</feature>
<comment type="catalytic activity">
    <reaction evidence="2">
        <text>Couples ATP hydrolysis with the unwinding of duplex DNA by translocating in the 3'-5' direction.</text>
        <dbReference type="EC" id="5.6.2.4"/>
    </reaction>
</comment>
<dbReference type="Pfam" id="PF00271">
    <property type="entry name" value="Helicase_C"/>
    <property type="match status" value="1"/>
</dbReference>
<sequence>MGDALLRQLLAQHAEVSRRQQAACRMSRNHAAHGQALGAQAATIAEQIQNRRDALNRDAGETKAALSARAPLVLEAAVALGRPHLKPWQYDVACRVASRQDAIAIRPAGDGKSLLVHLLAMQPDAGLILYILPLIALAVEQCDALNDAAGMERELVDGTMRPTAVVLGGENEADFHERIGTRPPDFQARRKATLCGEPEALCERLPPGSHEAVLLRWLNMPLKATGRPAPLVVLCSPEKAMLSLRLHALLRSASLLPEVPQFPPAPAASEVPGMARDVDMPCVSEAGTAVPPAPLPAAQTLSLEPLSLSPSLGAALPTESAAAWLHGGDASTALGELGRIDVESALAVLESAARGSERARVAGSEAAPEARAQRGRYTHLCVDEVHCVLDHGHTFRPEYLDLGLLRVFFPEVTVLLMTATANNDAIDAIKVLLRLGELYVHRALRGSLRPQMRYRVLPVRNTRHKNEVLAALLSDQNGMCGIVYCDTQATTSRLARLFEPMLGGNVGFFHAGLSASDKRSFLPKWTSGLVRVVFATIALGMGMDKADVRFVIHYSPSQNVAAWYQESARAGRDGSPADEIVLYSSRDWVAAAQMRAGSVSRSADGRDLGLAQSVAVLGAFIQPHMCRHRVFEEELGDGSALEYAKCGSECRCPACQEGHTGVSEFLPDMWLPAFLAVLRQVCLGRGSATLLQLHTAWAGAKLPGGCELEQWQRDAVFANSIVSGVLSLEMRAIAHGGGGDHADHLEGGGRKSARERWVIVTRPEVGLQARAESSSLVCVAARDSELNPAVVADPLACRGRALLADPAQFARTSVSVILGEMDEDELQGAELEAALLYEEEGGGAEPEGGSSDASSSEDSSLEDT</sequence>
<feature type="region of interest" description="Disordered" evidence="4">
    <location>
        <begin position="837"/>
        <end position="864"/>
    </location>
</feature>
<dbReference type="Gene3D" id="3.40.50.300">
    <property type="entry name" value="P-loop containing nucleotide triphosphate hydrolases"/>
    <property type="match status" value="3"/>
</dbReference>
<evidence type="ECO:0000259" key="5">
    <source>
        <dbReference type="PROSITE" id="PS51192"/>
    </source>
</evidence>
<dbReference type="GO" id="GO:0043138">
    <property type="term" value="F:3'-5' DNA helicase activity"/>
    <property type="evidence" value="ECO:0007669"/>
    <property type="project" value="UniProtKB-EC"/>
</dbReference>
<dbReference type="GO" id="GO:0005737">
    <property type="term" value="C:cytoplasm"/>
    <property type="evidence" value="ECO:0007669"/>
    <property type="project" value="TreeGrafter"/>
</dbReference>
<accession>A0A6V2N4Z4</accession>
<proteinExistence type="inferred from homology"/>
<dbReference type="GO" id="GO:0009378">
    <property type="term" value="F:four-way junction helicase activity"/>
    <property type="evidence" value="ECO:0007669"/>
    <property type="project" value="TreeGrafter"/>
</dbReference>
<evidence type="ECO:0000256" key="1">
    <source>
        <dbReference type="ARBA" id="ARBA00005446"/>
    </source>
</evidence>
<dbReference type="PROSITE" id="PS51194">
    <property type="entry name" value="HELICASE_CTER"/>
    <property type="match status" value="1"/>
</dbReference>
<dbReference type="AlphaFoldDB" id="A0A6V2N4Z4"/>
<reference evidence="7" key="1">
    <citation type="submission" date="2021-01" db="EMBL/GenBank/DDBJ databases">
        <authorList>
            <person name="Corre E."/>
            <person name="Pelletier E."/>
            <person name="Niang G."/>
            <person name="Scheremetjew M."/>
            <person name="Finn R."/>
            <person name="Kale V."/>
            <person name="Holt S."/>
            <person name="Cochrane G."/>
            <person name="Meng A."/>
            <person name="Brown T."/>
            <person name="Cohen L."/>
        </authorList>
    </citation>
    <scope>NUCLEOTIDE SEQUENCE</scope>
    <source>
        <strain evidence="7">379</strain>
    </source>
</reference>
<evidence type="ECO:0000256" key="3">
    <source>
        <dbReference type="ARBA" id="ARBA00034808"/>
    </source>
</evidence>
<dbReference type="PANTHER" id="PTHR13710:SF154">
    <property type="entry name" value="RECQ HELICASE, PUTATIVE (AFU_ORTHOLOGUE AFUA_6G14720)-RELATED"/>
    <property type="match status" value="1"/>
</dbReference>
<dbReference type="SMART" id="SM00487">
    <property type="entry name" value="DEXDc"/>
    <property type="match status" value="1"/>
</dbReference>
<dbReference type="InterPro" id="IPR014001">
    <property type="entry name" value="Helicase_ATP-bd"/>
</dbReference>
<evidence type="ECO:0000256" key="2">
    <source>
        <dbReference type="ARBA" id="ARBA00034617"/>
    </source>
</evidence>
<dbReference type="InterPro" id="IPR027417">
    <property type="entry name" value="P-loop_NTPase"/>
</dbReference>
<protein>
    <recommendedName>
        <fullName evidence="3">DNA 3'-5' helicase</fullName>
        <ecNumber evidence="3">5.6.2.4</ecNumber>
    </recommendedName>
</protein>
<dbReference type="SMART" id="SM00490">
    <property type="entry name" value="HELICc"/>
    <property type="match status" value="1"/>
</dbReference>
<organism evidence="7">
    <name type="scientific">Emiliania huxleyi</name>
    <name type="common">Coccolithophore</name>
    <name type="synonym">Pontosphaera huxleyi</name>
    <dbReference type="NCBI Taxonomy" id="2903"/>
    <lineage>
        <taxon>Eukaryota</taxon>
        <taxon>Haptista</taxon>
        <taxon>Haptophyta</taxon>
        <taxon>Prymnesiophyceae</taxon>
        <taxon>Isochrysidales</taxon>
        <taxon>Noelaerhabdaceae</taxon>
        <taxon>Emiliania</taxon>
    </lineage>
</organism>
<dbReference type="EC" id="5.6.2.4" evidence="3"/>
<dbReference type="PANTHER" id="PTHR13710">
    <property type="entry name" value="DNA HELICASE RECQ FAMILY MEMBER"/>
    <property type="match status" value="1"/>
</dbReference>
<dbReference type="GO" id="GO:0005694">
    <property type="term" value="C:chromosome"/>
    <property type="evidence" value="ECO:0007669"/>
    <property type="project" value="TreeGrafter"/>
</dbReference>
<dbReference type="EMBL" id="HBIR01011417">
    <property type="protein sequence ID" value="CAE0535321.1"/>
    <property type="molecule type" value="Transcribed_RNA"/>
</dbReference>
<evidence type="ECO:0000256" key="4">
    <source>
        <dbReference type="SAM" id="MobiDB-lite"/>
    </source>
</evidence>
<name>A0A6V2N4Z4_EMIHU</name>
<gene>
    <name evidence="7" type="ORF">EHUX00137_LOCUS8240</name>
</gene>
<evidence type="ECO:0000313" key="7">
    <source>
        <dbReference type="EMBL" id="CAE0535321.1"/>
    </source>
</evidence>
<evidence type="ECO:0000259" key="6">
    <source>
        <dbReference type="PROSITE" id="PS51194"/>
    </source>
</evidence>
<dbReference type="InterPro" id="IPR001650">
    <property type="entry name" value="Helicase_C-like"/>
</dbReference>
<feature type="domain" description="Helicase ATP-binding" evidence="5">
    <location>
        <begin position="293"/>
        <end position="439"/>
    </location>
</feature>